<dbReference type="InterPro" id="IPR029195">
    <property type="entry name" value="HCFC1R1"/>
</dbReference>
<dbReference type="VEuPathDB" id="VectorBase:CSON011078"/>
<gene>
    <name evidence="3" type="primary">CSON011078</name>
</gene>
<dbReference type="PANTHER" id="PTHR16246:SF2">
    <property type="entry name" value="HOST CELL FACTOR C1 REGULATOR 1"/>
    <property type="match status" value="1"/>
</dbReference>
<reference evidence="2" key="1">
    <citation type="submission" date="2018-04" db="EMBL/GenBank/DDBJ databases">
        <authorList>
            <person name="Go L.Y."/>
            <person name="Mitchell J.A."/>
        </authorList>
    </citation>
    <scope>NUCLEOTIDE SEQUENCE</scope>
    <source>
        <tissue evidence="2">Whole organism</tissue>
    </source>
</reference>
<feature type="region of interest" description="Disordered" evidence="1">
    <location>
        <begin position="197"/>
        <end position="230"/>
    </location>
</feature>
<proteinExistence type="predicted"/>
<organism evidence="3">
    <name type="scientific">Culicoides sonorensis</name>
    <name type="common">Biting midge</name>
    <dbReference type="NCBI Taxonomy" id="179676"/>
    <lineage>
        <taxon>Eukaryota</taxon>
        <taxon>Metazoa</taxon>
        <taxon>Ecdysozoa</taxon>
        <taxon>Arthropoda</taxon>
        <taxon>Hexapoda</taxon>
        <taxon>Insecta</taxon>
        <taxon>Pterygota</taxon>
        <taxon>Neoptera</taxon>
        <taxon>Endopterygota</taxon>
        <taxon>Diptera</taxon>
        <taxon>Nematocera</taxon>
        <taxon>Chironomoidea</taxon>
        <taxon>Ceratopogonidae</taxon>
        <taxon>Ceratopogoninae</taxon>
        <taxon>Culicoides</taxon>
        <taxon>Monoculicoides</taxon>
    </lineage>
</organism>
<dbReference type="EMBL" id="UFQS01000046">
    <property type="protein sequence ID" value="SSW98492.1"/>
    <property type="molecule type" value="Genomic_DNA"/>
</dbReference>
<sequence>MFQNSNYGTTENKSSKSYPPLSPNEYMMPNPTSWNIHNLNWNFEGVPRQHQNVQQFTAFTTTASTSTMAPTLPGKRKTIEPSPIYRPTKQFISEQKMIEHLNSMHLSSDFTNHNISPDTFEENYKVFLSPADLEQKLRNAQRITVCEQIKTLTKNDNVLPKALLDRANASSSNPPYCSALVLWQPPTSILKFCDKNKDEEEESEEKQPKIVSNPSQMESEDLFMDNNNSSTIDLNNLNVMNEMEMDDL</sequence>
<evidence type="ECO:0000313" key="2">
    <source>
        <dbReference type="EMBL" id="SSW98492.1"/>
    </source>
</evidence>
<dbReference type="EMBL" id="UFQT01000046">
    <property type="protein sequence ID" value="SSX18878.1"/>
    <property type="molecule type" value="Genomic_DNA"/>
</dbReference>
<name>A0A336LYX5_CULSO</name>
<protein>
    <submittedName>
        <fullName evidence="3">CSON011078 protein</fullName>
    </submittedName>
</protein>
<feature type="region of interest" description="Disordered" evidence="1">
    <location>
        <begin position="1"/>
        <end position="24"/>
    </location>
</feature>
<dbReference type="AlphaFoldDB" id="A0A336LYX5"/>
<evidence type="ECO:0000256" key="1">
    <source>
        <dbReference type="SAM" id="MobiDB-lite"/>
    </source>
</evidence>
<reference evidence="3" key="2">
    <citation type="submission" date="2018-07" db="EMBL/GenBank/DDBJ databases">
        <authorList>
            <person name="Quirk P.G."/>
            <person name="Krulwich T.A."/>
        </authorList>
    </citation>
    <scope>NUCLEOTIDE SEQUENCE</scope>
</reference>
<accession>A0A336LYX5</accession>
<evidence type="ECO:0000313" key="3">
    <source>
        <dbReference type="EMBL" id="SSX18878.1"/>
    </source>
</evidence>
<dbReference type="OMA" id="MSLVVWK"/>
<dbReference type="PANTHER" id="PTHR16246">
    <property type="entry name" value="HOST CELL FACTOR C1 REGULATOR 1"/>
    <property type="match status" value="1"/>
</dbReference>
<feature type="compositionally biased region" description="Polar residues" evidence="1">
    <location>
        <begin position="1"/>
        <end position="17"/>
    </location>
</feature>